<name>A0A2P5DCK1_PARAD</name>
<dbReference type="AlphaFoldDB" id="A0A2P5DCK1"/>
<evidence type="ECO:0000313" key="2">
    <source>
        <dbReference type="Proteomes" id="UP000237105"/>
    </source>
</evidence>
<sequence length="94" mass="10379">MPRIVKPHCRDMLPLPDPCTTPRQRGLADEENSTSIIAFRAPVAEIGFSEDHTSDGMFWPPPCRMTSTIITVSTCHLISLSLTTSSGCLVKFIF</sequence>
<dbReference type="EMBL" id="JXTB01000047">
    <property type="protein sequence ID" value="PON71015.1"/>
    <property type="molecule type" value="Genomic_DNA"/>
</dbReference>
<gene>
    <name evidence="1" type="ORF">PanWU01x14_077250</name>
</gene>
<protein>
    <submittedName>
        <fullName evidence="1">Uncharacterized protein</fullName>
    </submittedName>
</protein>
<organism evidence="1 2">
    <name type="scientific">Parasponia andersonii</name>
    <name type="common">Sponia andersonii</name>
    <dbReference type="NCBI Taxonomy" id="3476"/>
    <lineage>
        <taxon>Eukaryota</taxon>
        <taxon>Viridiplantae</taxon>
        <taxon>Streptophyta</taxon>
        <taxon>Embryophyta</taxon>
        <taxon>Tracheophyta</taxon>
        <taxon>Spermatophyta</taxon>
        <taxon>Magnoliopsida</taxon>
        <taxon>eudicotyledons</taxon>
        <taxon>Gunneridae</taxon>
        <taxon>Pentapetalae</taxon>
        <taxon>rosids</taxon>
        <taxon>fabids</taxon>
        <taxon>Rosales</taxon>
        <taxon>Cannabaceae</taxon>
        <taxon>Parasponia</taxon>
    </lineage>
</organism>
<reference evidence="2" key="1">
    <citation type="submission" date="2016-06" db="EMBL/GenBank/DDBJ databases">
        <title>Parallel loss of symbiosis genes in relatives of nitrogen-fixing non-legume Parasponia.</title>
        <authorList>
            <person name="Van Velzen R."/>
            <person name="Holmer R."/>
            <person name="Bu F."/>
            <person name="Rutten L."/>
            <person name="Van Zeijl A."/>
            <person name="Liu W."/>
            <person name="Santuari L."/>
            <person name="Cao Q."/>
            <person name="Sharma T."/>
            <person name="Shen D."/>
            <person name="Roswanjaya Y."/>
            <person name="Wardhani T."/>
            <person name="Kalhor M.S."/>
            <person name="Jansen J."/>
            <person name="Van den Hoogen J."/>
            <person name="Gungor B."/>
            <person name="Hartog M."/>
            <person name="Hontelez J."/>
            <person name="Verver J."/>
            <person name="Yang W.-C."/>
            <person name="Schijlen E."/>
            <person name="Repin R."/>
            <person name="Schilthuizen M."/>
            <person name="Schranz E."/>
            <person name="Heidstra R."/>
            <person name="Miyata K."/>
            <person name="Fedorova E."/>
            <person name="Kohlen W."/>
            <person name="Bisseling T."/>
            <person name="Smit S."/>
            <person name="Geurts R."/>
        </authorList>
    </citation>
    <scope>NUCLEOTIDE SEQUENCE [LARGE SCALE GENOMIC DNA]</scope>
    <source>
        <strain evidence="2">cv. WU1-14</strain>
    </source>
</reference>
<comment type="caution">
    <text evidence="1">The sequence shown here is derived from an EMBL/GenBank/DDBJ whole genome shotgun (WGS) entry which is preliminary data.</text>
</comment>
<keyword evidence="2" id="KW-1185">Reference proteome</keyword>
<feature type="non-terminal residue" evidence="1">
    <location>
        <position position="94"/>
    </location>
</feature>
<dbReference type="Proteomes" id="UP000237105">
    <property type="component" value="Unassembled WGS sequence"/>
</dbReference>
<evidence type="ECO:0000313" key="1">
    <source>
        <dbReference type="EMBL" id="PON71015.1"/>
    </source>
</evidence>
<accession>A0A2P5DCK1</accession>
<proteinExistence type="predicted"/>